<organism evidence="3 4">
    <name type="scientific">Leptospira santarosai str. CBC1416</name>
    <dbReference type="NCBI Taxonomy" id="1193059"/>
    <lineage>
        <taxon>Bacteria</taxon>
        <taxon>Pseudomonadati</taxon>
        <taxon>Spirochaetota</taxon>
        <taxon>Spirochaetia</taxon>
        <taxon>Leptospirales</taxon>
        <taxon>Leptospiraceae</taxon>
        <taxon>Leptospira</taxon>
    </lineage>
</organism>
<dbReference type="Pfam" id="PF00248">
    <property type="entry name" value="Aldo_ket_red"/>
    <property type="match status" value="1"/>
</dbReference>
<evidence type="ECO:0000259" key="2">
    <source>
        <dbReference type="Pfam" id="PF00248"/>
    </source>
</evidence>
<sequence>MNPYDPFQELYQKNRLQGSSEPQTTKEDSPLSKKYSDTKEVINPYFSFRGRTLSRIAFGCYRVGLESPEHETAMELSFSEGFNVIDTSSNYGNGESESLVGKVLRKK</sequence>
<feature type="compositionally biased region" description="Basic and acidic residues" evidence="1">
    <location>
        <begin position="24"/>
        <end position="35"/>
    </location>
</feature>
<feature type="compositionally biased region" description="Polar residues" evidence="1">
    <location>
        <begin position="14"/>
        <end position="23"/>
    </location>
</feature>
<feature type="domain" description="NADP-dependent oxidoreductase" evidence="2">
    <location>
        <begin position="56"/>
        <end position="106"/>
    </location>
</feature>
<dbReference type="Proteomes" id="UP000012149">
    <property type="component" value="Unassembled WGS sequence"/>
</dbReference>
<dbReference type="InterPro" id="IPR036812">
    <property type="entry name" value="NAD(P)_OxRdtase_dom_sf"/>
</dbReference>
<dbReference type="EMBL" id="AKWE02000050">
    <property type="protein sequence ID" value="EMO58993.1"/>
    <property type="molecule type" value="Genomic_DNA"/>
</dbReference>
<dbReference type="Gene3D" id="3.20.20.100">
    <property type="entry name" value="NADP-dependent oxidoreductase domain"/>
    <property type="match status" value="1"/>
</dbReference>
<reference evidence="3 4" key="1">
    <citation type="submission" date="2013-01" db="EMBL/GenBank/DDBJ databases">
        <authorList>
            <person name="Harkins D.M."/>
            <person name="Durkin A.S."/>
            <person name="Brinkac L.M."/>
            <person name="Haft D.H."/>
            <person name="Selengut J.D."/>
            <person name="Sanka R."/>
            <person name="DePew J."/>
            <person name="Purushe J."/>
            <person name="Matthias M.A."/>
            <person name="Vinetz J.M."/>
            <person name="Sutton G.G."/>
            <person name="Nierman W.C."/>
            <person name="Fouts D.E."/>
        </authorList>
    </citation>
    <scope>NUCLEOTIDE SEQUENCE [LARGE SCALE GENOMIC DNA]</scope>
    <source>
        <strain evidence="3 4">CBC1416</strain>
    </source>
</reference>
<protein>
    <submittedName>
        <fullName evidence="3">Oxidoreductase, aldo/keto reductase domain protein</fullName>
    </submittedName>
</protein>
<dbReference type="AlphaFoldDB" id="M6WB54"/>
<accession>M6WB54</accession>
<proteinExistence type="predicted"/>
<feature type="region of interest" description="Disordered" evidence="1">
    <location>
        <begin position="1"/>
        <end position="35"/>
    </location>
</feature>
<comment type="caution">
    <text evidence="3">The sequence shown here is derived from an EMBL/GenBank/DDBJ whole genome shotgun (WGS) entry which is preliminary data.</text>
</comment>
<evidence type="ECO:0000313" key="3">
    <source>
        <dbReference type="EMBL" id="EMO58993.1"/>
    </source>
</evidence>
<gene>
    <name evidence="3" type="ORF">LEP1GSC161_2825</name>
</gene>
<dbReference type="InterPro" id="IPR023210">
    <property type="entry name" value="NADP_OxRdtase_dom"/>
</dbReference>
<evidence type="ECO:0000313" key="4">
    <source>
        <dbReference type="Proteomes" id="UP000012149"/>
    </source>
</evidence>
<dbReference type="SUPFAM" id="SSF51430">
    <property type="entry name" value="NAD(P)-linked oxidoreductase"/>
    <property type="match status" value="1"/>
</dbReference>
<name>M6WB54_9LEPT</name>
<evidence type="ECO:0000256" key="1">
    <source>
        <dbReference type="SAM" id="MobiDB-lite"/>
    </source>
</evidence>